<dbReference type="EMBL" id="PQWY01000005">
    <property type="protein sequence ID" value="PPK32258.1"/>
    <property type="molecule type" value="Genomic_DNA"/>
</dbReference>
<organism evidence="1 2">
    <name type="scientific">Legionella pneumophila</name>
    <dbReference type="NCBI Taxonomy" id="446"/>
    <lineage>
        <taxon>Bacteria</taxon>
        <taxon>Pseudomonadati</taxon>
        <taxon>Pseudomonadota</taxon>
        <taxon>Gammaproteobacteria</taxon>
        <taxon>Legionellales</taxon>
        <taxon>Legionellaceae</taxon>
        <taxon>Legionella</taxon>
    </lineage>
</organism>
<comment type="caution">
    <text evidence="1">The sequence shown here is derived from an EMBL/GenBank/DDBJ whole genome shotgun (WGS) entry which is preliminary data.</text>
</comment>
<protein>
    <submittedName>
        <fullName evidence="1">Uncharacterized protein</fullName>
    </submittedName>
</protein>
<dbReference type="Proteomes" id="UP000239239">
    <property type="component" value="Unassembled WGS sequence"/>
</dbReference>
<proteinExistence type="predicted"/>
<name>A0A2S6F496_LEGPN</name>
<sequence>MRKKNRLLLASLFSLGSLNAFASQDLTVVNTSDDLGYVTIGSYSCELTSSCAIPPDNSIRINSDIVEAACANTPTDCEIVFGVDSIKARIATGSFSLNEGIQYIAQSRWLNYSAKRLSKTVAEIYKR</sequence>
<dbReference type="RefSeq" id="WP_027228412.1">
    <property type="nucleotide sequence ID" value="NZ_CP017601.1"/>
</dbReference>
<evidence type="ECO:0000313" key="1">
    <source>
        <dbReference type="EMBL" id="PPK32258.1"/>
    </source>
</evidence>
<reference evidence="1 2" key="1">
    <citation type="submission" date="2018-02" db="EMBL/GenBank/DDBJ databases">
        <title>Draft genome sequences of four Legionella pneumophila clinical strains isolated in Ontario.</title>
        <authorList>
            <person name="Fortuna A."/>
            <person name="Ramnarine R."/>
            <person name="Li A."/>
            <person name="Frantz C."/>
            <person name="Mallo G."/>
        </authorList>
    </citation>
    <scope>NUCLEOTIDE SEQUENCE [LARGE SCALE GENOMIC DNA]</scope>
    <source>
        <strain evidence="1 2">LG61</strain>
    </source>
</reference>
<evidence type="ECO:0000313" key="2">
    <source>
        <dbReference type="Proteomes" id="UP000239239"/>
    </source>
</evidence>
<gene>
    <name evidence="1" type="ORF">C3928_03620</name>
</gene>
<accession>A0A2S6F496</accession>
<dbReference type="OrthoDB" id="9961323at2"/>
<dbReference type="AlphaFoldDB" id="A0A2S6F496"/>